<evidence type="ECO:0000256" key="2">
    <source>
        <dbReference type="SAM" id="Phobius"/>
    </source>
</evidence>
<dbReference type="RefSeq" id="WP_179517621.1">
    <property type="nucleotide sequence ID" value="NZ_JACCAC010000001.1"/>
</dbReference>
<feature type="domain" description="SAF" evidence="3">
    <location>
        <begin position="75"/>
        <end position="137"/>
    </location>
</feature>
<keyword evidence="2" id="KW-1133">Transmembrane helix</keyword>
<feature type="compositionally biased region" description="Low complexity" evidence="1">
    <location>
        <begin position="1"/>
        <end position="16"/>
    </location>
</feature>
<evidence type="ECO:0000259" key="3">
    <source>
        <dbReference type="SMART" id="SM00858"/>
    </source>
</evidence>
<sequence length="248" mass="24779">MSTDTTTPTDAGTRGARGPRRSRDKQPASRGSSAPGRTVEPPRQRRPALAALAVVLVVGGALLAGVLAVRMDERVPVLAAAREIPPGTEITAADLVEVAVASDGLDVLPAAAVDQVLGAYSVSTIPQGSLVNAGNLSTQAPVGDGRAQVSVPLNPALTPTGLTTGDLVEVVRVSGGNVTRARVLTEGLVVDVDGGSADDLGGIQLGTVTLLVPTEVAAEVVDAAGADLAGLALLERGQPVDTDLEVGS</sequence>
<comment type="caution">
    <text evidence="4">The sequence shown here is derived from an EMBL/GenBank/DDBJ whole genome shotgun (WGS) entry which is preliminary data.</text>
</comment>
<dbReference type="EMBL" id="JACCAC010000001">
    <property type="protein sequence ID" value="NYG55124.1"/>
    <property type="molecule type" value="Genomic_DNA"/>
</dbReference>
<feature type="region of interest" description="Disordered" evidence="1">
    <location>
        <begin position="1"/>
        <end position="44"/>
    </location>
</feature>
<proteinExistence type="predicted"/>
<reference evidence="4 5" key="1">
    <citation type="submission" date="2020-07" db="EMBL/GenBank/DDBJ databases">
        <title>Sequencing the genomes of 1000 actinobacteria strains.</title>
        <authorList>
            <person name="Klenk H.-P."/>
        </authorList>
    </citation>
    <scope>NUCLEOTIDE SEQUENCE [LARGE SCALE GENOMIC DNA]</scope>
    <source>
        <strain evidence="4 5">DSM 24552</strain>
    </source>
</reference>
<protein>
    <recommendedName>
        <fullName evidence="3">SAF domain-containing protein</fullName>
    </recommendedName>
</protein>
<evidence type="ECO:0000313" key="4">
    <source>
        <dbReference type="EMBL" id="NYG55124.1"/>
    </source>
</evidence>
<evidence type="ECO:0000256" key="1">
    <source>
        <dbReference type="SAM" id="MobiDB-lite"/>
    </source>
</evidence>
<dbReference type="Proteomes" id="UP000544110">
    <property type="component" value="Unassembled WGS sequence"/>
</dbReference>
<keyword evidence="2" id="KW-0472">Membrane</keyword>
<evidence type="ECO:0000313" key="5">
    <source>
        <dbReference type="Proteomes" id="UP000544110"/>
    </source>
</evidence>
<accession>A0A7Y9US23</accession>
<gene>
    <name evidence="4" type="ORF">BJ989_001428</name>
</gene>
<dbReference type="Pfam" id="PF08666">
    <property type="entry name" value="SAF"/>
    <property type="match status" value="1"/>
</dbReference>
<keyword evidence="5" id="KW-1185">Reference proteome</keyword>
<organism evidence="4 5">
    <name type="scientific">Nocardioides perillae</name>
    <dbReference type="NCBI Taxonomy" id="1119534"/>
    <lineage>
        <taxon>Bacteria</taxon>
        <taxon>Bacillati</taxon>
        <taxon>Actinomycetota</taxon>
        <taxon>Actinomycetes</taxon>
        <taxon>Propionibacteriales</taxon>
        <taxon>Nocardioidaceae</taxon>
        <taxon>Nocardioides</taxon>
    </lineage>
</organism>
<name>A0A7Y9US23_9ACTN</name>
<feature type="transmembrane region" description="Helical" evidence="2">
    <location>
        <begin position="48"/>
        <end position="69"/>
    </location>
</feature>
<dbReference type="CDD" id="cd11614">
    <property type="entry name" value="SAF_CpaB_FlgA_like"/>
    <property type="match status" value="1"/>
</dbReference>
<keyword evidence="2" id="KW-0812">Transmembrane</keyword>
<dbReference type="AlphaFoldDB" id="A0A7Y9US23"/>
<dbReference type="InterPro" id="IPR013974">
    <property type="entry name" value="SAF"/>
</dbReference>
<dbReference type="SMART" id="SM00858">
    <property type="entry name" value="SAF"/>
    <property type="match status" value="1"/>
</dbReference>